<keyword evidence="5" id="KW-0805">Transcription regulation</keyword>
<proteinExistence type="predicted"/>
<dbReference type="Gene3D" id="3.30.160.60">
    <property type="entry name" value="Classic Zinc Finger"/>
    <property type="match status" value="1"/>
</dbReference>
<dbReference type="GO" id="GO:0008270">
    <property type="term" value="F:zinc ion binding"/>
    <property type="evidence" value="ECO:0007669"/>
    <property type="project" value="UniProtKB-KW"/>
</dbReference>
<evidence type="ECO:0000256" key="3">
    <source>
        <dbReference type="ARBA" id="ARBA00022771"/>
    </source>
</evidence>
<dbReference type="STRING" id="35608.A0A2U1QLB7"/>
<keyword evidence="6" id="KW-0804">Transcription</keyword>
<evidence type="ECO:0000259" key="10">
    <source>
        <dbReference type="PROSITE" id="PS50157"/>
    </source>
</evidence>
<dbReference type="Proteomes" id="UP000245207">
    <property type="component" value="Unassembled WGS sequence"/>
</dbReference>
<dbReference type="SUPFAM" id="SSF57667">
    <property type="entry name" value="beta-beta-alpha zinc fingers"/>
    <property type="match status" value="1"/>
</dbReference>
<accession>A0A2U1QLB7</accession>
<evidence type="ECO:0000256" key="7">
    <source>
        <dbReference type="ARBA" id="ARBA00023242"/>
    </source>
</evidence>
<evidence type="ECO:0000256" key="4">
    <source>
        <dbReference type="ARBA" id="ARBA00022833"/>
    </source>
</evidence>
<comment type="caution">
    <text evidence="11">The sequence shown here is derived from an EMBL/GenBank/DDBJ whole genome shotgun (WGS) entry which is preliminary data.</text>
</comment>
<evidence type="ECO:0000256" key="6">
    <source>
        <dbReference type="ARBA" id="ARBA00023163"/>
    </source>
</evidence>
<dbReference type="InterPro" id="IPR036236">
    <property type="entry name" value="Znf_C2H2_sf"/>
</dbReference>
<dbReference type="AlphaFoldDB" id="A0A2U1QLB7"/>
<protein>
    <submittedName>
        <fullName evidence="11">Cys2/His2-type zinc finger protein</fullName>
    </submittedName>
</protein>
<evidence type="ECO:0000256" key="5">
    <source>
        <dbReference type="ARBA" id="ARBA00023015"/>
    </source>
</evidence>
<name>A0A2U1QLB7_ARTAN</name>
<evidence type="ECO:0000256" key="8">
    <source>
        <dbReference type="PROSITE-ProRule" id="PRU00042"/>
    </source>
</evidence>
<dbReference type="SMART" id="SM00355">
    <property type="entry name" value="ZnF_C2H2"/>
    <property type="match status" value="1"/>
</dbReference>
<evidence type="ECO:0000313" key="11">
    <source>
        <dbReference type="EMBL" id="PWA98757.1"/>
    </source>
</evidence>
<feature type="domain" description="C2H2-type" evidence="10">
    <location>
        <begin position="84"/>
        <end position="111"/>
    </location>
</feature>
<keyword evidence="4" id="KW-0862">Zinc</keyword>
<keyword evidence="2" id="KW-0479">Metal-binding</keyword>
<organism evidence="11 12">
    <name type="scientific">Artemisia annua</name>
    <name type="common">Sweet wormwood</name>
    <dbReference type="NCBI Taxonomy" id="35608"/>
    <lineage>
        <taxon>Eukaryota</taxon>
        <taxon>Viridiplantae</taxon>
        <taxon>Streptophyta</taxon>
        <taxon>Embryophyta</taxon>
        <taxon>Tracheophyta</taxon>
        <taxon>Spermatophyta</taxon>
        <taxon>Magnoliopsida</taxon>
        <taxon>eudicotyledons</taxon>
        <taxon>Gunneridae</taxon>
        <taxon>Pentapetalae</taxon>
        <taxon>asterids</taxon>
        <taxon>campanulids</taxon>
        <taxon>Asterales</taxon>
        <taxon>Asteraceae</taxon>
        <taxon>Asteroideae</taxon>
        <taxon>Anthemideae</taxon>
        <taxon>Artemisiinae</taxon>
        <taxon>Artemisia</taxon>
    </lineage>
</organism>
<feature type="region of interest" description="Disordered" evidence="9">
    <location>
        <begin position="187"/>
        <end position="230"/>
    </location>
</feature>
<keyword evidence="12" id="KW-1185">Reference proteome</keyword>
<keyword evidence="3 8" id="KW-0863">Zinc-finger</keyword>
<feature type="compositionally biased region" description="Low complexity" evidence="9">
    <location>
        <begin position="187"/>
        <end position="206"/>
    </location>
</feature>
<evidence type="ECO:0000256" key="1">
    <source>
        <dbReference type="ARBA" id="ARBA00004123"/>
    </source>
</evidence>
<reference evidence="11 12" key="1">
    <citation type="journal article" date="2018" name="Mol. Plant">
        <title>The genome of Artemisia annua provides insight into the evolution of Asteraceae family and artemisinin biosynthesis.</title>
        <authorList>
            <person name="Shen Q."/>
            <person name="Zhang L."/>
            <person name="Liao Z."/>
            <person name="Wang S."/>
            <person name="Yan T."/>
            <person name="Shi P."/>
            <person name="Liu M."/>
            <person name="Fu X."/>
            <person name="Pan Q."/>
            <person name="Wang Y."/>
            <person name="Lv Z."/>
            <person name="Lu X."/>
            <person name="Zhang F."/>
            <person name="Jiang W."/>
            <person name="Ma Y."/>
            <person name="Chen M."/>
            <person name="Hao X."/>
            <person name="Li L."/>
            <person name="Tang Y."/>
            <person name="Lv G."/>
            <person name="Zhou Y."/>
            <person name="Sun X."/>
            <person name="Brodelius P.E."/>
            <person name="Rose J.K.C."/>
            <person name="Tang K."/>
        </authorList>
    </citation>
    <scope>NUCLEOTIDE SEQUENCE [LARGE SCALE GENOMIC DNA]</scope>
    <source>
        <strain evidence="12">cv. Huhao1</strain>
        <tissue evidence="11">Leaf</tissue>
    </source>
</reference>
<evidence type="ECO:0000256" key="9">
    <source>
        <dbReference type="SAM" id="MobiDB-lite"/>
    </source>
</evidence>
<dbReference type="InterPro" id="IPR013087">
    <property type="entry name" value="Znf_C2H2_type"/>
</dbReference>
<dbReference type="GO" id="GO:0005634">
    <property type="term" value="C:nucleus"/>
    <property type="evidence" value="ECO:0007669"/>
    <property type="project" value="UniProtKB-SubCell"/>
</dbReference>
<gene>
    <name evidence="11" type="ORF">CTI12_AA015020</name>
</gene>
<evidence type="ECO:0000256" key="2">
    <source>
        <dbReference type="ARBA" id="ARBA00022723"/>
    </source>
</evidence>
<sequence length="230" mass="25587">MSQPFVYKKVHFFSSRKERIETPKREIHTYRSQLSTIQTLLSQSRSLSYTHNFGMEINNPKSTGHSQDMVCTSNDDFGQESRSYTCTFCKRGFSNAQALGGHMNVHRKDRARLQESVQETLVMMQTTIGMTSMDPAKDQSCGDEKGDDVPMMPWTTESSSLGSHILKDDSVNIEKPSLKLSLCTESSSTSDSCIRSNKISSSSSSSTEVDLELRLGVDSDTTARGGVIRD</sequence>
<dbReference type="PROSITE" id="PS00028">
    <property type="entry name" value="ZINC_FINGER_C2H2_1"/>
    <property type="match status" value="1"/>
</dbReference>
<dbReference type="InterPro" id="IPR052426">
    <property type="entry name" value="Plant_dev_regulator"/>
</dbReference>
<evidence type="ECO:0000313" key="12">
    <source>
        <dbReference type="Proteomes" id="UP000245207"/>
    </source>
</evidence>
<keyword evidence="7" id="KW-0539">Nucleus</keyword>
<comment type="subcellular location">
    <subcellularLocation>
        <location evidence="1">Nucleus</location>
    </subcellularLocation>
</comment>
<dbReference type="OrthoDB" id="780709at2759"/>
<dbReference type="EMBL" id="PKPP01000051">
    <property type="protein sequence ID" value="PWA98757.1"/>
    <property type="molecule type" value="Genomic_DNA"/>
</dbReference>
<dbReference type="PANTHER" id="PTHR45801:SF111">
    <property type="entry name" value="C2H2 AND C2HC ZINC FINGERS SUPERFAMILY PROTEIN"/>
    <property type="match status" value="1"/>
</dbReference>
<dbReference type="PROSITE" id="PS50157">
    <property type="entry name" value="ZINC_FINGER_C2H2_2"/>
    <property type="match status" value="1"/>
</dbReference>
<dbReference type="PANTHER" id="PTHR45801">
    <property type="entry name" value="OS07G0101800 PROTEIN"/>
    <property type="match status" value="1"/>
</dbReference>